<dbReference type="AlphaFoldDB" id="A0A226ET84"/>
<dbReference type="OMA" id="RIMYKIQ"/>
<dbReference type="InterPro" id="IPR052603">
    <property type="entry name" value="EFCB6"/>
</dbReference>
<dbReference type="GO" id="GO:0005509">
    <property type="term" value="F:calcium ion binding"/>
    <property type="evidence" value="ECO:0007669"/>
    <property type="project" value="InterPro"/>
</dbReference>
<accession>A0A226ET84</accession>
<dbReference type="EMBL" id="LNIX01000002">
    <property type="protein sequence ID" value="OXA60377.1"/>
    <property type="molecule type" value="Genomic_DNA"/>
</dbReference>
<dbReference type="PANTHER" id="PTHR20875:SF0">
    <property type="entry name" value="GH12158P"/>
    <property type="match status" value="1"/>
</dbReference>
<dbReference type="InterPro" id="IPR002048">
    <property type="entry name" value="EF_hand_dom"/>
</dbReference>
<comment type="caution">
    <text evidence="2">The sequence shown here is derived from an EMBL/GenBank/DDBJ whole genome shotgun (WGS) entry which is preliminary data.</text>
</comment>
<evidence type="ECO:0000259" key="1">
    <source>
        <dbReference type="PROSITE" id="PS50222"/>
    </source>
</evidence>
<evidence type="ECO:0000313" key="2">
    <source>
        <dbReference type="EMBL" id="OXA60377.1"/>
    </source>
</evidence>
<dbReference type="OrthoDB" id="272072at2759"/>
<evidence type="ECO:0000313" key="3">
    <source>
        <dbReference type="Proteomes" id="UP000198287"/>
    </source>
</evidence>
<feature type="domain" description="EF-hand" evidence="1">
    <location>
        <begin position="853"/>
        <end position="888"/>
    </location>
</feature>
<dbReference type="PROSITE" id="PS50222">
    <property type="entry name" value="EF_HAND_2"/>
    <property type="match status" value="1"/>
</dbReference>
<name>A0A226ET84_FOLCA</name>
<dbReference type="Proteomes" id="UP000198287">
    <property type="component" value="Unassembled WGS sequence"/>
</dbReference>
<dbReference type="PANTHER" id="PTHR20875">
    <property type="entry name" value="EF-HAND CALCIUM-BINDING DOMAIN-CONTAINING PROTEIN 6-RELATED"/>
    <property type="match status" value="1"/>
</dbReference>
<sequence length="951" mass="110364">MSNADKPPKILQPQCLDTYGLKPCTAEYLDRMRAVARQCGYDIKKHFSEHDPLEFGVVSDYLFKCMMHEKFMCQVPFNMDQVQLITEFFQMPDGMICYSRLHELMISNDNIADQLRDCASQVPFPKVSDVELRACGKHVFGTEPCIPSILERLRTAYFRLRIKITDQFRCCDPTCKGLISEEKFQCILNDTLVPEAGVTERQLDAVTNYYRAYDDQIDYKRMAEMFDSTLSLQEQIQLNYITSRDQLKKPKAVNKLSEKDEERIVEIWHKIVKRADRHILITLNATFDKFAHRQSGEATVPHLKRFLVYLDADLVESDFALLCKKYATRDYNVNFLQLVEDLDDTYHAKICPQKPPEPILGADGPPYDMEYPPDLGGAGKNSSVWGFPHCKCACEDEHLAGACLPQDSSRFYEGGPVVGGFGRRPILGKDYINKRANAFYGQRYAGAYALSPTAGKPSPIPMGLTGELKPKLGQSEAVELRNLMERLQQYLYRFRVRTKEFFRDFDLMNHGFISANRFRRALANMGIGPGEKIALSEGEFDALINYYRLEDDQSMACWRKFDDDIESIFLQRGIEKMPLILTPSPDRIMAIPRAGATNMEDIPLRIRQLAKCAIARLRSRVELESCNIKYFFKGFDRINNGHVSRQQFKQTLSMLNYYFTADELDAISVQYCDSLGFNYFKLLDDIDPKNIEPGWYSKYKTGRLYQLSRPRPTPKWQENDLQRIMYKIQARMVRNRPKLYDFLRDHDYVNHDRIKTIDFHRAMDRAGFELTPREIEVLTCCYTSPDDPMEIEWRCFLNTVETVFTVANLEKAPRIEPQAWRPLKEMDYDKELTKEEYCRYISGMRRLALRVYQRRLEFKPMFQDFDQPQTGLVSVNQFHRVLHTLGLADLVTTSELEAIIKRFGVVRGLKDDVDYVEFLAQLEGITSVNPITLEEMSPTGVKWYEQLNPCC</sequence>
<dbReference type="SUPFAM" id="SSF47473">
    <property type="entry name" value="EF-hand"/>
    <property type="match status" value="3"/>
</dbReference>
<proteinExistence type="predicted"/>
<keyword evidence="3" id="KW-1185">Reference proteome</keyword>
<dbReference type="STRING" id="158441.A0A226ET84"/>
<dbReference type="InterPro" id="IPR011992">
    <property type="entry name" value="EF-hand-dom_pair"/>
</dbReference>
<reference evidence="2 3" key="1">
    <citation type="submission" date="2015-12" db="EMBL/GenBank/DDBJ databases">
        <title>The genome of Folsomia candida.</title>
        <authorList>
            <person name="Faddeeva A."/>
            <person name="Derks M.F."/>
            <person name="Anvar Y."/>
            <person name="Smit S."/>
            <person name="Van Straalen N."/>
            <person name="Roelofs D."/>
        </authorList>
    </citation>
    <scope>NUCLEOTIDE SEQUENCE [LARGE SCALE GENOMIC DNA]</scope>
    <source>
        <strain evidence="2 3">VU population</strain>
        <tissue evidence="2">Whole body</tissue>
    </source>
</reference>
<dbReference type="SMART" id="SM00054">
    <property type="entry name" value="EFh"/>
    <property type="match status" value="3"/>
</dbReference>
<protein>
    <recommendedName>
        <fullName evidence="1">EF-hand domain-containing protein</fullName>
    </recommendedName>
</protein>
<gene>
    <name evidence="2" type="ORF">Fcan01_04384</name>
</gene>
<organism evidence="2 3">
    <name type="scientific">Folsomia candida</name>
    <name type="common">Springtail</name>
    <dbReference type="NCBI Taxonomy" id="158441"/>
    <lineage>
        <taxon>Eukaryota</taxon>
        <taxon>Metazoa</taxon>
        <taxon>Ecdysozoa</taxon>
        <taxon>Arthropoda</taxon>
        <taxon>Hexapoda</taxon>
        <taxon>Collembola</taxon>
        <taxon>Entomobryomorpha</taxon>
        <taxon>Isotomoidea</taxon>
        <taxon>Isotomidae</taxon>
        <taxon>Proisotominae</taxon>
        <taxon>Folsomia</taxon>
    </lineage>
</organism>
<dbReference type="Gene3D" id="1.10.238.10">
    <property type="entry name" value="EF-hand"/>
    <property type="match status" value="3"/>
</dbReference>